<evidence type="ECO:0000313" key="3">
    <source>
        <dbReference type="EMBL" id="QBD76215.1"/>
    </source>
</evidence>
<proteinExistence type="predicted"/>
<keyword evidence="1" id="KW-1133">Transmembrane helix</keyword>
<dbReference type="Pfam" id="PF00144">
    <property type="entry name" value="Beta-lactamase"/>
    <property type="match status" value="1"/>
</dbReference>
<dbReference type="KEGG" id="kbs:EPA93_09400"/>
<dbReference type="InterPro" id="IPR001466">
    <property type="entry name" value="Beta-lactam-related"/>
</dbReference>
<dbReference type="RefSeq" id="WP_129886810.1">
    <property type="nucleotide sequence ID" value="NZ_CP035758.1"/>
</dbReference>
<feature type="transmembrane region" description="Helical" evidence="1">
    <location>
        <begin position="635"/>
        <end position="655"/>
    </location>
</feature>
<dbReference type="PANTHER" id="PTHR46825">
    <property type="entry name" value="D-ALANYL-D-ALANINE-CARBOXYPEPTIDASE/ENDOPEPTIDASE AMPH"/>
    <property type="match status" value="1"/>
</dbReference>
<dbReference type="PANTHER" id="PTHR46825:SF9">
    <property type="entry name" value="BETA-LACTAMASE-RELATED DOMAIN-CONTAINING PROTEIN"/>
    <property type="match status" value="1"/>
</dbReference>
<feature type="transmembrane region" description="Helical" evidence="1">
    <location>
        <begin position="602"/>
        <end position="623"/>
    </location>
</feature>
<dbReference type="InterPro" id="IPR050491">
    <property type="entry name" value="AmpC-like"/>
</dbReference>
<evidence type="ECO:0000313" key="4">
    <source>
        <dbReference type="Proteomes" id="UP000290365"/>
    </source>
</evidence>
<dbReference type="OrthoDB" id="9770183at2"/>
<gene>
    <name evidence="3" type="ORF">EPA93_09400</name>
</gene>
<dbReference type="AlphaFoldDB" id="A0A4P6JLX0"/>
<dbReference type="GO" id="GO:0016787">
    <property type="term" value="F:hydrolase activity"/>
    <property type="evidence" value="ECO:0007669"/>
    <property type="project" value="UniProtKB-KW"/>
</dbReference>
<dbReference type="InterPro" id="IPR012338">
    <property type="entry name" value="Beta-lactam/transpept-like"/>
</dbReference>
<accession>A0A4P6JLX0</accession>
<reference evidence="3 4" key="1">
    <citation type="submission" date="2019-01" db="EMBL/GenBank/DDBJ databases">
        <title>Ktedonosporobacter rubrisoli SCAWS-G2.</title>
        <authorList>
            <person name="Huang Y."/>
            <person name="Yan B."/>
        </authorList>
    </citation>
    <scope>NUCLEOTIDE SEQUENCE [LARGE SCALE GENOMIC DNA]</scope>
    <source>
        <strain evidence="3 4">SCAWS-G2</strain>
    </source>
</reference>
<feature type="transmembrane region" description="Helical" evidence="1">
    <location>
        <begin position="513"/>
        <end position="538"/>
    </location>
</feature>
<evidence type="ECO:0000256" key="1">
    <source>
        <dbReference type="SAM" id="Phobius"/>
    </source>
</evidence>
<keyword evidence="3" id="KW-0378">Hydrolase</keyword>
<dbReference type="Gene3D" id="3.40.710.10">
    <property type="entry name" value="DD-peptidase/beta-lactamase superfamily"/>
    <property type="match status" value="1"/>
</dbReference>
<organism evidence="3 4">
    <name type="scientific">Ktedonosporobacter rubrisoli</name>
    <dbReference type="NCBI Taxonomy" id="2509675"/>
    <lineage>
        <taxon>Bacteria</taxon>
        <taxon>Bacillati</taxon>
        <taxon>Chloroflexota</taxon>
        <taxon>Ktedonobacteria</taxon>
        <taxon>Ktedonobacterales</taxon>
        <taxon>Ktedonosporobacteraceae</taxon>
        <taxon>Ktedonosporobacter</taxon>
    </lineage>
</organism>
<sequence length="659" mass="72501">MLVGLENVLRTLKLKRLSLSTLLITILLIGLAEASFVPSTHAATLASPAAPVLGDPHELESFLDGVLNMQLQVDHIPGAAVSVVKDGRLLLAKGYGDANISQQLPVKADNTVFRVGSVSKLFTWTAVMQLVEEGKLDLHADVNTYLKTFKIPATYPQPITVENLLTQTTGFEDSTNGIIVKSADELTPLGTWLSRHIPARIYPPGMVTVYSNYGATLAAYIVAQVAGMSFEQYTEQHIFQPLAMTHSSFRQPLPAQLARQMSQGYTYANGAYRAEPFENIEVAPAGGLSTTVTDMANFMLAHLQNGSFGNQRILQEATAQKMHQQHFTNDPRLPGMAYGFYEANINNQRLLEHDGDTTLFQALLALLPEQHVGVFISFNHAGGPSEYETFMQAFMNHYFPAPGAQTPQASTASNTCLGQIVGSYQATRHNETSYLKLFNLFKMDEVSDAGNGQITVSTGDGAITLAEVAPCFFQEVAGPRSIVFRHDSKGTLMFLDDDPLQGFEKVPWYETQLFQMIFLAVCLLLFLSAFWQGLLRFLRSMFGRKQGNNVPKRSIGATIALWSSWIFSVLSIGIVLGFIVLFTTEIPAVAFAPLPLLDAIVIADQISIAVAVLMLICMVWQWVRPAWNLGQRAYYTLLTVAAIGFVVDLAFWNLIKWPA</sequence>
<dbReference type="SUPFAM" id="SSF56601">
    <property type="entry name" value="beta-lactamase/transpeptidase-like"/>
    <property type="match status" value="1"/>
</dbReference>
<name>A0A4P6JLX0_KTERU</name>
<keyword evidence="4" id="KW-1185">Reference proteome</keyword>
<protein>
    <submittedName>
        <fullName evidence="3">Class A beta-lactamase-related serine hydrolase</fullName>
    </submittedName>
</protein>
<dbReference type="Proteomes" id="UP000290365">
    <property type="component" value="Chromosome"/>
</dbReference>
<evidence type="ECO:0000259" key="2">
    <source>
        <dbReference type="Pfam" id="PF00144"/>
    </source>
</evidence>
<keyword evidence="1" id="KW-0812">Transmembrane</keyword>
<dbReference type="EMBL" id="CP035758">
    <property type="protein sequence ID" value="QBD76215.1"/>
    <property type="molecule type" value="Genomic_DNA"/>
</dbReference>
<feature type="transmembrane region" description="Helical" evidence="1">
    <location>
        <begin position="559"/>
        <end position="582"/>
    </location>
</feature>
<keyword evidence="1" id="KW-0472">Membrane</keyword>
<feature type="domain" description="Beta-lactamase-related" evidence="2">
    <location>
        <begin position="74"/>
        <end position="385"/>
    </location>
</feature>